<accession>A0A3E0W519</accession>
<dbReference type="RefSeq" id="WP_116410506.1">
    <property type="nucleotide sequence ID" value="NZ_NBXB01000011.1"/>
</dbReference>
<evidence type="ECO:0000259" key="4">
    <source>
        <dbReference type="PROSITE" id="PS51747"/>
    </source>
</evidence>
<name>A0A3E0W519_9MICO</name>
<dbReference type="Gene3D" id="3.40.140.10">
    <property type="entry name" value="Cytidine Deaminase, domain 2"/>
    <property type="match status" value="1"/>
</dbReference>
<dbReference type="Pfam" id="PF00383">
    <property type="entry name" value="dCMP_cyt_deam_1"/>
    <property type="match status" value="1"/>
</dbReference>
<feature type="domain" description="CMP/dCMP-type deaminase" evidence="4">
    <location>
        <begin position="21"/>
        <end position="144"/>
    </location>
</feature>
<dbReference type="SUPFAM" id="SSF53927">
    <property type="entry name" value="Cytidine deaminase-like"/>
    <property type="match status" value="1"/>
</dbReference>
<keyword evidence="2" id="KW-0862">Zinc</keyword>
<reference evidence="5 6" key="1">
    <citation type="submission" date="2017-04" db="EMBL/GenBank/DDBJ databases">
        <title>Comparative genome analysis of Subtercola boreus.</title>
        <authorList>
            <person name="Cho Y.-J."/>
            <person name="Cho A."/>
            <person name="Kim O.-S."/>
            <person name="Lee J.-I."/>
        </authorList>
    </citation>
    <scope>NUCLEOTIDE SEQUENCE [LARGE SCALE GENOMIC DNA]</scope>
    <source>
        <strain evidence="5 6">P27479</strain>
    </source>
</reference>
<dbReference type="PANTHER" id="PTHR11079">
    <property type="entry name" value="CYTOSINE DEAMINASE FAMILY MEMBER"/>
    <property type="match status" value="1"/>
</dbReference>
<dbReference type="InterPro" id="IPR016192">
    <property type="entry name" value="APOBEC/CMP_deaminase_Zn-bd"/>
</dbReference>
<dbReference type="PROSITE" id="PS51747">
    <property type="entry name" value="CYT_DCMP_DEAMINASES_2"/>
    <property type="match status" value="1"/>
</dbReference>
<evidence type="ECO:0000256" key="3">
    <source>
        <dbReference type="SAM" id="MobiDB-lite"/>
    </source>
</evidence>
<evidence type="ECO:0000256" key="1">
    <source>
        <dbReference type="ARBA" id="ARBA00022723"/>
    </source>
</evidence>
<sequence length="189" mass="19433">MTSLPEPSQGDPSQPDPSVTGVDLDLLHRTIAIASDAVAHGNHPFGALLTDADGAVVLTAENSATTDSDVTAHAEMNLVRLASTAFSAAELSAYTLYTSCEPCAMCSGAIFWSGIGRVVFALDEIGLLAVVGPESDAPTLLLPCREVFARGNRAVDVAGPALLDEARRPHVGFWAPLAASPPASPVVDG</sequence>
<dbReference type="Proteomes" id="UP000256541">
    <property type="component" value="Unassembled WGS sequence"/>
</dbReference>
<dbReference type="OrthoDB" id="9802676at2"/>
<feature type="compositionally biased region" description="Low complexity" evidence="3">
    <location>
        <begin position="1"/>
        <end position="18"/>
    </location>
</feature>
<dbReference type="PANTHER" id="PTHR11079:SF179">
    <property type="entry name" value="TRNA(ADENINE(34)) DEAMINASE, CHLOROPLASTIC"/>
    <property type="match status" value="1"/>
</dbReference>
<dbReference type="GO" id="GO:0016787">
    <property type="term" value="F:hydrolase activity"/>
    <property type="evidence" value="ECO:0007669"/>
    <property type="project" value="InterPro"/>
</dbReference>
<keyword evidence="1" id="KW-0479">Metal-binding</keyword>
<dbReference type="InterPro" id="IPR016193">
    <property type="entry name" value="Cytidine_deaminase-like"/>
</dbReference>
<dbReference type="AlphaFoldDB" id="A0A3E0W519"/>
<organism evidence="5 6">
    <name type="scientific">Subtercola boreus</name>
    <dbReference type="NCBI Taxonomy" id="120213"/>
    <lineage>
        <taxon>Bacteria</taxon>
        <taxon>Bacillati</taxon>
        <taxon>Actinomycetota</taxon>
        <taxon>Actinomycetes</taxon>
        <taxon>Micrococcales</taxon>
        <taxon>Microbacteriaceae</taxon>
        <taxon>Subtercola</taxon>
    </lineage>
</organism>
<evidence type="ECO:0000313" key="5">
    <source>
        <dbReference type="EMBL" id="RFA16643.1"/>
    </source>
</evidence>
<dbReference type="EMBL" id="NBXB01000011">
    <property type="protein sequence ID" value="RFA16643.1"/>
    <property type="molecule type" value="Genomic_DNA"/>
</dbReference>
<evidence type="ECO:0000313" key="6">
    <source>
        <dbReference type="Proteomes" id="UP000256541"/>
    </source>
</evidence>
<protein>
    <recommendedName>
        <fullName evidence="4">CMP/dCMP-type deaminase domain-containing protein</fullName>
    </recommendedName>
</protein>
<proteinExistence type="predicted"/>
<gene>
    <name evidence="5" type="ORF">B7R22_04020</name>
</gene>
<comment type="caution">
    <text evidence="5">The sequence shown here is derived from an EMBL/GenBank/DDBJ whole genome shotgun (WGS) entry which is preliminary data.</text>
</comment>
<dbReference type="CDD" id="cd01285">
    <property type="entry name" value="nucleoside_deaminase"/>
    <property type="match status" value="1"/>
</dbReference>
<feature type="region of interest" description="Disordered" evidence="3">
    <location>
        <begin position="1"/>
        <end position="20"/>
    </location>
</feature>
<dbReference type="InterPro" id="IPR002125">
    <property type="entry name" value="CMP_dCMP_dom"/>
</dbReference>
<evidence type="ECO:0000256" key="2">
    <source>
        <dbReference type="ARBA" id="ARBA00022833"/>
    </source>
</evidence>
<dbReference type="GO" id="GO:0008270">
    <property type="term" value="F:zinc ion binding"/>
    <property type="evidence" value="ECO:0007669"/>
    <property type="project" value="InterPro"/>
</dbReference>
<dbReference type="PROSITE" id="PS00903">
    <property type="entry name" value="CYT_DCMP_DEAMINASES_1"/>
    <property type="match status" value="1"/>
</dbReference>